<dbReference type="Proteomes" id="UP000251135">
    <property type="component" value="Unassembled WGS sequence"/>
</dbReference>
<dbReference type="EMBL" id="MUXE01000004">
    <property type="protein sequence ID" value="PUE65515.1"/>
    <property type="molecule type" value="Genomic_DNA"/>
</dbReference>
<proteinExistence type="predicted"/>
<gene>
    <name evidence="1" type="ORF">B0174_04115</name>
</gene>
<reference evidence="1 2" key="1">
    <citation type="submission" date="2017-02" db="EMBL/GenBank/DDBJ databases">
        <title>Arcobacter caeni sp. nov, a new Arcobacter species isolated from reclaimed water.</title>
        <authorList>
            <person name="Figueras M.J."/>
            <person name="Perez-Cataluna A."/>
            <person name="Salas-Masso N."/>
        </authorList>
    </citation>
    <scope>NUCLEOTIDE SEQUENCE [LARGE SCALE GENOMIC DNA]</scope>
    <source>
        <strain evidence="1 2">RW17-10</strain>
    </source>
</reference>
<name>A0A363D2D3_9BACT</name>
<dbReference type="PANTHER" id="PTHR41247">
    <property type="entry name" value="HTH-TYPE TRANSCRIPTIONAL REPRESSOR YCNK"/>
    <property type="match status" value="1"/>
</dbReference>
<comment type="caution">
    <text evidence="1">The sequence shown here is derived from an EMBL/GenBank/DDBJ whole genome shotgun (WGS) entry which is preliminary data.</text>
</comment>
<accession>A0A363D2D3</accession>
<dbReference type="InterPro" id="IPR008719">
    <property type="entry name" value="N2O_reductase_NosL"/>
</dbReference>
<keyword evidence="2" id="KW-1185">Reference proteome</keyword>
<dbReference type="PANTHER" id="PTHR41247:SF1">
    <property type="entry name" value="HTH-TYPE TRANSCRIPTIONAL REPRESSOR YCNK"/>
    <property type="match status" value="1"/>
</dbReference>
<dbReference type="Pfam" id="PF05573">
    <property type="entry name" value="NosL"/>
    <property type="match status" value="1"/>
</dbReference>
<dbReference type="AlphaFoldDB" id="A0A363D2D3"/>
<dbReference type="OrthoDB" id="5372743at2"/>
<sequence length="164" mass="18937">MKKSILSLFIVFGLFIISSFANEIKYELNFTKETSCEIRKIKLYENPSWASKIDLKDGRSIFFCSPKSMFEFYYTEDKWSAFGIKSLSDFQNILVTDYKTLKIIDAQKAFFVYGSNKTSPAGDDLVVFESKKTAEEYAKTNDGKRVFSFLEVKNSLIRLLNGRI</sequence>
<organism evidence="1 2">
    <name type="scientific">Arcobacter caeni</name>
    <dbReference type="NCBI Taxonomy" id="1912877"/>
    <lineage>
        <taxon>Bacteria</taxon>
        <taxon>Pseudomonadati</taxon>
        <taxon>Campylobacterota</taxon>
        <taxon>Epsilonproteobacteria</taxon>
        <taxon>Campylobacterales</taxon>
        <taxon>Arcobacteraceae</taxon>
        <taxon>Arcobacter</taxon>
    </lineage>
</organism>
<evidence type="ECO:0000313" key="2">
    <source>
        <dbReference type="Proteomes" id="UP000251135"/>
    </source>
</evidence>
<dbReference type="RefSeq" id="WP_108558388.1">
    <property type="nucleotide sequence ID" value="NZ_MUXE01000004.1"/>
</dbReference>
<dbReference type="SUPFAM" id="SSF160387">
    <property type="entry name" value="NosL/MerB-like"/>
    <property type="match status" value="1"/>
</dbReference>
<protein>
    <recommendedName>
        <fullName evidence="3">NosL domain-containing protein</fullName>
    </recommendedName>
</protein>
<evidence type="ECO:0008006" key="3">
    <source>
        <dbReference type="Google" id="ProtNLM"/>
    </source>
</evidence>
<evidence type="ECO:0000313" key="1">
    <source>
        <dbReference type="EMBL" id="PUE65515.1"/>
    </source>
</evidence>
<dbReference type="Gene3D" id="3.30.70.2050">
    <property type="match status" value="1"/>
</dbReference>